<dbReference type="AlphaFoldDB" id="A0A3M7PCF2"/>
<comment type="caution">
    <text evidence="1">The sequence shown here is derived from an EMBL/GenBank/DDBJ whole genome shotgun (WGS) entry which is preliminary data.</text>
</comment>
<evidence type="ECO:0000313" key="1">
    <source>
        <dbReference type="EMBL" id="RMZ96732.1"/>
    </source>
</evidence>
<gene>
    <name evidence="1" type="ORF">BpHYR1_001509</name>
</gene>
<proteinExistence type="predicted"/>
<accession>A0A3M7PCF2</accession>
<organism evidence="1 2">
    <name type="scientific">Brachionus plicatilis</name>
    <name type="common">Marine rotifer</name>
    <name type="synonym">Brachionus muelleri</name>
    <dbReference type="NCBI Taxonomy" id="10195"/>
    <lineage>
        <taxon>Eukaryota</taxon>
        <taxon>Metazoa</taxon>
        <taxon>Spiralia</taxon>
        <taxon>Gnathifera</taxon>
        <taxon>Rotifera</taxon>
        <taxon>Eurotatoria</taxon>
        <taxon>Monogononta</taxon>
        <taxon>Pseudotrocha</taxon>
        <taxon>Ploima</taxon>
        <taxon>Brachionidae</taxon>
        <taxon>Brachionus</taxon>
    </lineage>
</organism>
<dbReference type="EMBL" id="REGN01011942">
    <property type="protein sequence ID" value="RMZ96732.1"/>
    <property type="molecule type" value="Genomic_DNA"/>
</dbReference>
<name>A0A3M7PCF2_BRAPC</name>
<protein>
    <submittedName>
        <fullName evidence="1">Uncharacterized protein</fullName>
    </submittedName>
</protein>
<keyword evidence="2" id="KW-1185">Reference proteome</keyword>
<sequence>MKQIMSLPNVTHSKKFLLIKLSCLLGELCCYQTWFRASKNGSSTKTSLIHINFEPYQLGNPKYHLCHLMCTYDKFEFPYL</sequence>
<reference evidence="1 2" key="1">
    <citation type="journal article" date="2018" name="Sci. Rep.">
        <title>Genomic signatures of local adaptation to the degree of environmental predictability in rotifers.</title>
        <authorList>
            <person name="Franch-Gras L."/>
            <person name="Hahn C."/>
            <person name="Garcia-Roger E.M."/>
            <person name="Carmona M.J."/>
            <person name="Serra M."/>
            <person name="Gomez A."/>
        </authorList>
    </citation>
    <scope>NUCLEOTIDE SEQUENCE [LARGE SCALE GENOMIC DNA]</scope>
    <source>
        <strain evidence="1">HYR1</strain>
    </source>
</reference>
<dbReference type="Proteomes" id="UP000276133">
    <property type="component" value="Unassembled WGS sequence"/>
</dbReference>
<evidence type="ECO:0000313" key="2">
    <source>
        <dbReference type="Proteomes" id="UP000276133"/>
    </source>
</evidence>